<feature type="chain" id="PRO_5032885498" evidence="1">
    <location>
        <begin position="29"/>
        <end position="188"/>
    </location>
</feature>
<name>A0A848ILS3_9BURK</name>
<reference evidence="3 4" key="1">
    <citation type="submission" date="2020-04" db="EMBL/GenBank/DDBJ databases">
        <title>Paraburkholderia sp. RP-4-7 isolated from soil.</title>
        <authorList>
            <person name="Dahal R.H."/>
        </authorList>
    </citation>
    <scope>NUCLEOTIDE SEQUENCE [LARGE SCALE GENOMIC DNA]</scope>
    <source>
        <strain evidence="3 4">RP-4-7</strain>
    </source>
</reference>
<evidence type="ECO:0000259" key="2">
    <source>
        <dbReference type="Pfam" id="PF04366"/>
    </source>
</evidence>
<gene>
    <name evidence="3" type="ORF">HHL24_29620</name>
</gene>
<accession>A0A848ILS3</accession>
<dbReference type="PROSITE" id="PS51257">
    <property type="entry name" value="PROKAR_LIPOPROTEIN"/>
    <property type="match status" value="1"/>
</dbReference>
<dbReference type="InterPro" id="IPR007461">
    <property type="entry name" value="Ysc84_actin-binding"/>
</dbReference>
<dbReference type="AlphaFoldDB" id="A0A848ILS3"/>
<evidence type="ECO:0000313" key="3">
    <source>
        <dbReference type="EMBL" id="NMM02073.1"/>
    </source>
</evidence>
<dbReference type="CDD" id="cd11524">
    <property type="entry name" value="SYLF"/>
    <property type="match status" value="1"/>
</dbReference>
<dbReference type="EMBL" id="JABBGJ010000036">
    <property type="protein sequence ID" value="NMM02073.1"/>
    <property type="molecule type" value="Genomic_DNA"/>
</dbReference>
<keyword evidence="1" id="KW-0732">Signal</keyword>
<dbReference type="Proteomes" id="UP000544134">
    <property type="component" value="Unassembled WGS sequence"/>
</dbReference>
<feature type="signal peptide" evidence="1">
    <location>
        <begin position="1"/>
        <end position="28"/>
    </location>
</feature>
<comment type="caution">
    <text evidence="3">The sequence shown here is derived from an EMBL/GenBank/DDBJ whole genome shotgun (WGS) entry which is preliminary data.</text>
</comment>
<sequence length="188" mass="19641">MFKYLRLILAIPMLLVAVSCSTQQQAGATPGTDPDLEAKARASLQQLAGSAPRTQQLMQAAKAVLVFPDILKVGFIAGAQGGKGVMFAPDGSVMGYYTARAVSYGLQAGGQTFSEAMFLMSDSAIEYLNSSDGWSVGMGPSVVVVDAGMGKSMTTTTLKSDVYAFIYGQQGLMAGLGVQGQKISKYTP</sequence>
<keyword evidence="4" id="KW-1185">Reference proteome</keyword>
<organism evidence="3 4">
    <name type="scientific">Paraburkholderia polaris</name>
    <dbReference type="NCBI Taxonomy" id="2728848"/>
    <lineage>
        <taxon>Bacteria</taxon>
        <taxon>Pseudomonadati</taxon>
        <taxon>Pseudomonadota</taxon>
        <taxon>Betaproteobacteria</taxon>
        <taxon>Burkholderiales</taxon>
        <taxon>Burkholderiaceae</taxon>
        <taxon>Paraburkholderia</taxon>
    </lineage>
</organism>
<evidence type="ECO:0000256" key="1">
    <source>
        <dbReference type="SAM" id="SignalP"/>
    </source>
</evidence>
<dbReference type="Pfam" id="PF04366">
    <property type="entry name" value="Ysc84"/>
    <property type="match status" value="1"/>
</dbReference>
<feature type="domain" description="Ysc84 actin-binding" evidence="2">
    <location>
        <begin position="101"/>
        <end position="185"/>
    </location>
</feature>
<protein>
    <submittedName>
        <fullName evidence="3">Lipid-binding SYLF domain-containing protein</fullName>
    </submittedName>
</protein>
<dbReference type="RefSeq" id="WP_169488888.1">
    <property type="nucleotide sequence ID" value="NZ_JABBGJ010000036.1"/>
</dbReference>
<evidence type="ECO:0000313" key="4">
    <source>
        <dbReference type="Proteomes" id="UP000544134"/>
    </source>
</evidence>
<proteinExistence type="predicted"/>